<dbReference type="PANTHER" id="PTHR30074">
    <property type="entry name" value="FORMATE DEHYDROGENASE, NITRATE-INDUCIBLE, CYTOCHROME B556 FDN SUBUNIT"/>
    <property type="match status" value="1"/>
</dbReference>
<protein>
    <submittedName>
        <fullName evidence="15">Formate dehydrogenase subunit gamma</fullName>
    </submittedName>
</protein>
<accession>A0A3D8IM12</accession>
<evidence type="ECO:0000256" key="1">
    <source>
        <dbReference type="ARBA" id="ARBA00001971"/>
    </source>
</evidence>
<comment type="caution">
    <text evidence="15">The sequence shown here is derived from an EMBL/GenBank/DDBJ whole genome shotgun (WGS) entry which is preliminary data.</text>
</comment>
<keyword evidence="16" id="KW-1185">Reference proteome</keyword>
<evidence type="ECO:0000256" key="2">
    <source>
        <dbReference type="ARBA" id="ARBA00004651"/>
    </source>
</evidence>
<dbReference type="InterPro" id="IPR016174">
    <property type="entry name" value="Di-haem_cyt_TM"/>
</dbReference>
<evidence type="ECO:0000259" key="14">
    <source>
        <dbReference type="Pfam" id="PF01292"/>
    </source>
</evidence>
<evidence type="ECO:0000256" key="13">
    <source>
        <dbReference type="SAM" id="Phobius"/>
    </source>
</evidence>
<keyword evidence="12 13" id="KW-0472">Membrane</keyword>
<dbReference type="GO" id="GO:0009326">
    <property type="term" value="C:formate dehydrogenase complex"/>
    <property type="evidence" value="ECO:0007669"/>
    <property type="project" value="InterPro"/>
</dbReference>
<dbReference type="GO" id="GO:0009055">
    <property type="term" value="F:electron transfer activity"/>
    <property type="evidence" value="ECO:0007669"/>
    <property type="project" value="InterPro"/>
</dbReference>
<comment type="cofactor">
    <cofactor evidence="1">
        <name>heme</name>
        <dbReference type="ChEBI" id="CHEBI:30413"/>
    </cofactor>
</comment>
<keyword evidence="5" id="KW-1003">Cell membrane</keyword>
<evidence type="ECO:0000256" key="12">
    <source>
        <dbReference type="ARBA" id="ARBA00023136"/>
    </source>
</evidence>
<gene>
    <name evidence="15" type="ORF">CQA54_08115</name>
</gene>
<dbReference type="GO" id="GO:0005886">
    <property type="term" value="C:plasma membrane"/>
    <property type="evidence" value="ECO:0007669"/>
    <property type="project" value="UniProtKB-SubCell"/>
</dbReference>
<evidence type="ECO:0000256" key="5">
    <source>
        <dbReference type="ARBA" id="ARBA00022475"/>
    </source>
</evidence>
<dbReference type="GO" id="GO:0015944">
    <property type="term" value="P:formate oxidation"/>
    <property type="evidence" value="ECO:0007669"/>
    <property type="project" value="TreeGrafter"/>
</dbReference>
<evidence type="ECO:0000313" key="16">
    <source>
        <dbReference type="Proteomes" id="UP000256514"/>
    </source>
</evidence>
<proteinExistence type="inferred from homology"/>
<dbReference type="GO" id="GO:0036397">
    <property type="term" value="F:formate dehydrogenase (quinone) activity"/>
    <property type="evidence" value="ECO:0007669"/>
    <property type="project" value="TreeGrafter"/>
</dbReference>
<evidence type="ECO:0000256" key="11">
    <source>
        <dbReference type="ARBA" id="ARBA00023004"/>
    </source>
</evidence>
<feature type="transmembrane region" description="Helical" evidence="13">
    <location>
        <begin position="143"/>
        <end position="166"/>
    </location>
</feature>
<evidence type="ECO:0000256" key="8">
    <source>
        <dbReference type="ARBA" id="ARBA00022723"/>
    </source>
</evidence>
<evidence type="ECO:0000256" key="6">
    <source>
        <dbReference type="ARBA" id="ARBA00022617"/>
    </source>
</evidence>
<keyword evidence="11" id="KW-0408">Iron</keyword>
<sequence length="341" mass="37980">MKAISRLGLIVVFGLASLLASQKYDMEQKGALDMSYNKHIYGTPQIEAIKNWGLGTHTAGVISGSVIEGNGGSIEPLTMGQPIQGIRGWNGLGELFTTLQEKYFAIIFLCILLFVPLAFFGHYKIIGARKYNHHSKLQVFNKYNIIVHWFAAVPFVLICITGLMMIFGDKLGGGTLIRFARDLHGLSTPVFIVFGFLMFLMWVKDCLPRSYDIKWLIIMGGYLDKQNRIIPAHKFNAGQKMWFWIATLGGGVMAFTGGVMFFQCTDINTLRLVAIVHNVLGFAVLALLITHIYMAAFAIEGAMEAITNGQMGEEELSMLHSYYYEELKAKGKLDSMRVAGH</sequence>
<keyword evidence="9" id="KW-0249">Electron transport</keyword>
<dbReference type="NCBIfam" id="TIGR01583">
    <property type="entry name" value="formate-DH-gamm"/>
    <property type="match status" value="1"/>
</dbReference>
<keyword evidence="10 13" id="KW-1133">Transmembrane helix</keyword>
<dbReference type="Gene3D" id="1.20.950.20">
    <property type="entry name" value="Transmembrane di-heme cytochromes, Chain C"/>
    <property type="match status" value="1"/>
</dbReference>
<dbReference type="Proteomes" id="UP000256514">
    <property type="component" value="Unassembled WGS sequence"/>
</dbReference>
<comment type="subcellular location">
    <subcellularLocation>
        <location evidence="2">Cell membrane</location>
        <topology evidence="2">Multi-pass membrane protein</topology>
    </subcellularLocation>
</comment>
<dbReference type="SUPFAM" id="SSF81342">
    <property type="entry name" value="Transmembrane di-heme cytochromes"/>
    <property type="match status" value="1"/>
</dbReference>
<dbReference type="GO" id="GO:0046872">
    <property type="term" value="F:metal ion binding"/>
    <property type="evidence" value="ECO:0007669"/>
    <property type="project" value="UniProtKB-KW"/>
</dbReference>
<feature type="transmembrane region" description="Helical" evidence="13">
    <location>
        <begin position="103"/>
        <end position="123"/>
    </location>
</feature>
<dbReference type="GO" id="GO:0009061">
    <property type="term" value="P:anaerobic respiration"/>
    <property type="evidence" value="ECO:0007669"/>
    <property type="project" value="TreeGrafter"/>
</dbReference>
<name>A0A3D8IM12_9HELI</name>
<dbReference type="Pfam" id="PF01292">
    <property type="entry name" value="Ni_hydr_CYTB"/>
    <property type="match status" value="1"/>
</dbReference>
<feature type="transmembrane region" description="Helical" evidence="13">
    <location>
        <begin position="186"/>
        <end position="203"/>
    </location>
</feature>
<dbReference type="InterPro" id="IPR051817">
    <property type="entry name" value="FDH_cytochrome_b556_subunit"/>
</dbReference>
<evidence type="ECO:0000256" key="7">
    <source>
        <dbReference type="ARBA" id="ARBA00022692"/>
    </source>
</evidence>
<dbReference type="AlphaFoldDB" id="A0A3D8IM12"/>
<feature type="transmembrane region" description="Helical" evidence="13">
    <location>
        <begin position="241"/>
        <end position="262"/>
    </location>
</feature>
<keyword evidence="8" id="KW-0479">Metal-binding</keyword>
<dbReference type="PANTHER" id="PTHR30074:SF6">
    <property type="entry name" value="FORMATE DEHYDROGENASE GAMMA SUBUNIT"/>
    <property type="match status" value="1"/>
</dbReference>
<evidence type="ECO:0000256" key="3">
    <source>
        <dbReference type="ARBA" id="ARBA00010747"/>
    </source>
</evidence>
<keyword evidence="7 13" id="KW-0812">Transmembrane</keyword>
<dbReference type="InterPro" id="IPR006471">
    <property type="entry name" value="Formate_DH_gsu"/>
</dbReference>
<dbReference type="OrthoDB" id="9790598at2"/>
<comment type="similarity">
    <text evidence="3">Belongs to the formate dehydrogenase gamma subunit family.</text>
</comment>
<keyword evidence="6" id="KW-0349">Heme</keyword>
<reference evidence="15 16" key="1">
    <citation type="submission" date="2018-04" db="EMBL/GenBank/DDBJ databases">
        <title>Novel Campyloabacter and Helicobacter Species and Strains.</title>
        <authorList>
            <person name="Mannion A.J."/>
            <person name="Shen Z."/>
            <person name="Fox J.G."/>
        </authorList>
    </citation>
    <scope>NUCLEOTIDE SEQUENCE [LARGE SCALE GENOMIC DNA]</scope>
    <source>
        <strain evidence="15 16">MIT 12-6600</strain>
    </source>
</reference>
<feature type="domain" description="Cytochrome b561 bacterial/Ni-hydrogenase" evidence="14">
    <location>
        <begin position="140"/>
        <end position="300"/>
    </location>
</feature>
<dbReference type="GO" id="GO:0008863">
    <property type="term" value="F:formate dehydrogenase (NAD+) activity"/>
    <property type="evidence" value="ECO:0007669"/>
    <property type="project" value="InterPro"/>
</dbReference>
<evidence type="ECO:0000256" key="10">
    <source>
        <dbReference type="ARBA" id="ARBA00022989"/>
    </source>
</evidence>
<organism evidence="15 16">
    <name type="scientific">Helicobacter equorum</name>
    <dbReference type="NCBI Taxonomy" id="361872"/>
    <lineage>
        <taxon>Bacteria</taxon>
        <taxon>Pseudomonadati</taxon>
        <taxon>Campylobacterota</taxon>
        <taxon>Epsilonproteobacteria</taxon>
        <taxon>Campylobacterales</taxon>
        <taxon>Helicobacteraceae</taxon>
        <taxon>Helicobacter</taxon>
    </lineage>
</organism>
<evidence type="ECO:0000256" key="9">
    <source>
        <dbReference type="ARBA" id="ARBA00022982"/>
    </source>
</evidence>
<feature type="transmembrane region" description="Helical" evidence="13">
    <location>
        <begin position="274"/>
        <end position="299"/>
    </location>
</feature>
<evidence type="ECO:0000313" key="15">
    <source>
        <dbReference type="EMBL" id="RDU66050.1"/>
    </source>
</evidence>
<evidence type="ECO:0000256" key="4">
    <source>
        <dbReference type="ARBA" id="ARBA00022448"/>
    </source>
</evidence>
<keyword evidence="4" id="KW-0813">Transport</keyword>
<dbReference type="GO" id="GO:0022904">
    <property type="term" value="P:respiratory electron transport chain"/>
    <property type="evidence" value="ECO:0007669"/>
    <property type="project" value="InterPro"/>
</dbReference>
<dbReference type="EMBL" id="NXLT01000009">
    <property type="protein sequence ID" value="RDU66050.1"/>
    <property type="molecule type" value="Genomic_DNA"/>
</dbReference>
<dbReference type="InterPro" id="IPR011577">
    <property type="entry name" value="Cyt_b561_bac/Ni-Hgenase"/>
</dbReference>